<dbReference type="KEGG" id="nta:107765747"/>
<dbReference type="Proteomes" id="UP000790787">
    <property type="component" value="Chromosome 22"/>
</dbReference>
<sequence>MASEKKESEAIALLSIYGDEDDDMEEEEEEEYRPESQNVSVSNDRIEISSEPVIDVPAKEEQKGETDLLEKWLPPPPKEKCSDELQEKIIKLLALKKTTGTSFNAELRNKKEYRNPDLLLHTVKSQETEPIGSRFDKAVFDPHGYDKTDFYDAI</sequence>
<name>A0A1S3XJ25_TOBAC</name>
<dbReference type="PANTHER" id="PTHR13464:SF0">
    <property type="entry name" value="SAP30-BINDING PROTEIN"/>
    <property type="match status" value="1"/>
</dbReference>
<dbReference type="GO" id="GO:0006355">
    <property type="term" value="P:regulation of DNA-templated transcription"/>
    <property type="evidence" value="ECO:0007669"/>
    <property type="project" value="InterPro"/>
</dbReference>
<dbReference type="PANTHER" id="PTHR13464">
    <property type="entry name" value="TRANSCRIPTIONAL REGULATOR PROTEIN HCNGP"/>
    <property type="match status" value="1"/>
</dbReference>
<reference evidence="2" key="1">
    <citation type="journal article" date="2014" name="Nat. Commun.">
        <title>The tobacco genome sequence and its comparison with those of tomato and potato.</title>
        <authorList>
            <person name="Sierro N."/>
            <person name="Battey J.N."/>
            <person name="Ouadi S."/>
            <person name="Bakaher N."/>
            <person name="Bovet L."/>
            <person name="Willig A."/>
            <person name="Goepfert S."/>
            <person name="Peitsch M.C."/>
            <person name="Ivanov N.V."/>
        </authorList>
    </citation>
    <scope>NUCLEOTIDE SEQUENCE [LARGE SCALE GENOMIC DNA]</scope>
</reference>
<dbReference type="STRING" id="4097.A0A1S3XJ25"/>
<evidence type="ECO:0000313" key="2">
    <source>
        <dbReference type="Proteomes" id="UP000790787"/>
    </source>
</evidence>
<feature type="compositionally biased region" description="Acidic residues" evidence="1">
    <location>
        <begin position="18"/>
        <end position="32"/>
    </location>
</feature>
<dbReference type="AlphaFoldDB" id="A0A1S3XJ25"/>
<feature type="compositionally biased region" description="Basic and acidic residues" evidence="1">
    <location>
        <begin position="57"/>
        <end position="70"/>
    </location>
</feature>
<dbReference type="PaxDb" id="4097-A0A1S3XJ25"/>
<evidence type="ECO:0000313" key="3">
    <source>
        <dbReference type="RefSeq" id="XP_016439918.1"/>
    </source>
</evidence>
<accession>A0A1S3XJ25</accession>
<protein>
    <submittedName>
        <fullName evidence="3">SAP30-binding protein-like</fullName>
    </submittedName>
    <submittedName>
        <fullName evidence="3">Uncharacterized protein LOC107765747</fullName>
    </submittedName>
</protein>
<dbReference type="GeneID" id="107765747"/>
<gene>
    <name evidence="3" type="primary">LOC107765747</name>
</gene>
<organism evidence="2 3">
    <name type="scientific">Nicotiana tabacum</name>
    <name type="common">Common tobacco</name>
    <dbReference type="NCBI Taxonomy" id="4097"/>
    <lineage>
        <taxon>Eukaryota</taxon>
        <taxon>Viridiplantae</taxon>
        <taxon>Streptophyta</taxon>
        <taxon>Embryophyta</taxon>
        <taxon>Tracheophyta</taxon>
        <taxon>Spermatophyta</taxon>
        <taxon>Magnoliopsida</taxon>
        <taxon>eudicotyledons</taxon>
        <taxon>Gunneridae</taxon>
        <taxon>Pentapetalae</taxon>
        <taxon>asterids</taxon>
        <taxon>lamiids</taxon>
        <taxon>Solanales</taxon>
        <taxon>Solanaceae</taxon>
        <taxon>Nicotianoideae</taxon>
        <taxon>Nicotianeae</taxon>
        <taxon>Nicotiana</taxon>
    </lineage>
</organism>
<dbReference type="GO" id="GO:0005634">
    <property type="term" value="C:nucleus"/>
    <property type="evidence" value="ECO:0000318"/>
    <property type="project" value="GO_Central"/>
</dbReference>
<proteinExistence type="predicted"/>
<reference evidence="3" key="2">
    <citation type="submission" date="2025-08" db="UniProtKB">
        <authorList>
            <consortium name="RefSeq"/>
        </authorList>
    </citation>
    <scope>IDENTIFICATION</scope>
    <source>
        <tissue evidence="3">Leaf</tissue>
    </source>
</reference>
<feature type="region of interest" description="Disordered" evidence="1">
    <location>
        <begin position="15"/>
        <end position="80"/>
    </location>
</feature>
<dbReference type="RefSeq" id="XP_016439918.1">
    <property type="nucleotide sequence ID" value="XM_016584432.1"/>
</dbReference>
<dbReference type="OrthoDB" id="1669830at2759"/>
<dbReference type="Pfam" id="PF07818">
    <property type="entry name" value="HCNGP"/>
    <property type="match status" value="1"/>
</dbReference>
<keyword evidence="2" id="KW-1185">Reference proteome</keyword>
<dbReference type="RefSeq" id="XP_016439918.1">
    <property type="nucleotide sequence ID" value="XM_016584432.2"/>
</dbReference>
<evidence type="ECO:0000256" key="1">
    <source>
        <dbReference type="SAM" id="MobiDB-lite"/>
    </source>
</evidence>
<dbReference type="InterPro" id="IPR012479">
    <property type="entry name" value="SAP30BP"/>
</dbReference>